<comment type="similarity">
    <text evidence="1">Belongs to the 'phage' integrase family.</text>
</comment>
<dbReference type="Gene3D" id="1.10.150.130">
    <property type="match status" value="1"/>
</dbReference>
<evidence type="ECO:0000313" key="9">
    <source>
        <dbReference type="Proteomes" id="UP000363590"/>
    </source>
</evidence>
<dbReference type="EMBL" id="CP045571">
    <property type="protein sequence ID" value="QFX96779.1"/>
    <property type="molecule type" value="Genomic_DNA"/>
</dbReference>
<dbReference type="Gene3D" id="1.10.443.10">
    <property type="entry name" value="Intergrase catalytic core"/>
    <property type="match status" value="1"/>
</dbReference>
<evidence type="ECO:0000313" key="8">
    <source>
        <dbReference type="EMBL" id="QFX96779.1"/>
    </source>
</evidence>
<reference evidence="8 9" key="1">
    <citation type="submission" date="2019-10" db="EMBL/GenBank/DDBJ databases">
        <authorList>
            <person name="Wang R."/>
        </authorList>
    </citation>
    <scope>NUCLEOTIDE SEQUENCE [LARGE SCALE GENOMIC DNA]</scope>
    <source>
        <strain evidence="8 9">ATCC 19377</strain>
    </source>
</reference>
<dbReference type="Proteomes" id="UP000363590">
    <property type="component" value="Chromosome"/>
</dbReference>
<dbReference type="GeneID" id="60696860"/>
<sequence length="399" mass="45207">MLTDRKIQTLKPKDNRYEIADENDHGRGTLILRVSPSGKKAFVLRYSIDRKVHRLTLGEYGTRPDQLTLAAARTKANEIGERIDAGLDPIAQERERQVAYAKEPSVGDLATEYIEKWAKLRKRSWPEDQRILEKDILPHWGTRKAESITRKEVVALLDQIASRGAPIAANRTLAVLRKMYNFAISRSMIDQSPCLGVQSPSKEHQKDRVLNVEEIVAFWKGLDTAAMSLTSKLALRFMLVTGQRLGEVCHLTREQIEGNWWIIPAEIAKNGRAHRVPLSLLAMNILDAAQSMGIDRYLFPSARLTEEGRDREMSPTALSHALRRNLSAIQITPFTPHDLRRTAATHIGMLGHNRLVISKILNHVEGGVTAIYDRHTYDTEKRAALEDWSSKLEKITTIY</sequence>
<dbReference type="InterPro" id="IPR011010">
    <property type="entry name" value="DNA_brk_join_enz"/>
</dbReference>
<evidence type="ECO:0000256" key="4">
    <source>
        <dbReference type="ARBA" id="ARBA00023172"/>
    </source>
</evidence>
<dbReference type="SUPFAM" id="SSF56349">
    <property type="entry name" value="DNA breaking-rejoining enzymes"/>
    <property type="match status" value="1"/>
</dbReference>
<keyword evidence="2" id="KW-0229">DNA integration</keyword>
<dbReference type="GO" id="GO:0006310">
    <property type="term" value="P:DNA recombination"/>
    <property type="evidence" value="ECO:0007669"/>
    <property type="project" value="UniProtKB-KW"/>
</dbReference>
<dbReference type="GO" id="GO:0003677">
    <property type="term" value="F:DNA binding"/>
    <property type="evidence" value="ECO:0007669"/>
    <property type="project" value="UniProtKB-UniRule"/>
</dbReference>
<dbReference type="Gene3D" id="3.30.160.390">
    <property type="entry name" value="Integrase, DNA-binding domain"/>
    <property type="match status" value="1"/>
</dbReference>
<keyword evidence="3 5" id="KW-0238">DNA-binding</keyword>
<name>A0A5P9XT35_ACITH</name>
<feature type="domain" description="Core-binding (CB)" evidence="7">
    <location>
        <begin position="104"/>
        <end position="184"/>
    </location>
</feature>
<dbReference type="PROSITE" id="PS51900">
    <property type="entry name" value="CB"/>
    <property type="match status" value="1"/>
</dbReference>
<organism evidence="8 9">
    <name type="scientific">Acidithiobacillus thiooxidans ATCC 19377</name>
    <dbReference type="NCBI Taxonomy" id="637390"/>
    <lineage>
        <taxon>Bacteria</taxon>
        <taxon>Pseudomonadati</taxon>
        <taxon>Pseudomonadota</taxon>
        <taxon>Acidithiobacillia</taxon>
        <taxon>Acidithiobacillales</taxon>
        <taxon>Acidithiobacillaceae</taxon>
        <taxon>Acidithiobacillus</taxon>
    </lineage>
</organism>
<dbReference type="InterPro" id="IPR010998">
    <property type="entry name" value="Integrase_recombinase_N"/>
</dbReference>
<protein>
    <submittedName>
        <fullName evidence="8">Integrase</fullName>
    </submittedName>
</protein>
<dbReference type="InterPro" id="IPR038488">
    <property type="entry name" value="Integrase_DNA-bd_sf"/>
</dbReference>
<dbReference type="PANTHER" id="PTHR30629:SF2">
    <property type="entry name" value="PROPHAGE INTEGRASE INTS-RELATED"/>
    <property type="match status" value="1"/>
</dbReference>
<dbReference type="Pfam" id="PF00589">
    <property type="entry name" value="Phage_integrase"/>
    <property type="match status" value="1"/>
</dbReference>
<dbReference type="InterPro" id="IPR002104">
    <property type="entry name" value="Integrase_catalytic"/>
</dbReference>
<dbReference type="Pfam" id="PF13356">
    <property type="entry name" value="Arm-DNA-bind_3"/>
    <property type="match status" value="1"/>
</dbReference>
<evidence type="ECO:0000256" key="5">
    <source>
        <dbReference type="PROSITE-ProRule" id="PRU01248"/>
    </source>
</evidence>
<evidence type="ECO:0000256" key="2">
    <source>
        <dbReference type="ARBA" id="ARBA00022908"/>
    </source>
</evidence>
<evidence type="ECO:0000259" key="6">
    <source>
        <dbReference type="PROSITE" id="PS51898"/>
    </source>
</evidence>
<accession>A0A5P9XT35</accession>
<evidence type="ECO:0000259" key="7">
    <source>
        <dbReference type="PROSITE" id="PS51900"/>
    </source>
</evidence>
<dbReference type="PANTHER" id="PTHR30629">
    <property type="entry name" value="PROPHAGE INTEGRASE"/>
    <property type="match status" value="1"/>
</dbReference>
<dbReference type="AlphaFoldDB" id="A0A5P9XT35"/>
<dbReference type="InterPro" id="IPR050808">
    <property type="entry name" value="Phage_Integrase"/>
</dbReference>
<dbReference type="KEGG" id="atx:GCD22_02602"/>
<gene>
    <name evidence="8" type="primary">intZ</name>
    <name evidence="8" type="ORF">GCD22_02602</name>
</gene>
<evidence type="ECO:0000256" key="1">
    <source>
        <dbReference type="ARBA" id="ARBA00008857"/>
    </source>
</evidence>
<dbReference type="InterPro" id="IPR053876">
    <property type="entry name" value="Phage_int_M"/>
</dbReference>
<dbReference type="GO" id="GO:0015074">
    <property type="term" value="P:DNA integration"/>
    <property type="evidence" value="ECO:0007669"/>
    <property type="project" value="UniProtKB-KW"/>
</dbReference>
<dbReference type="InterPro" id="IPR013762">
    <property type="entry name" value="Integrase-like_cat_sf"/>
</dbReference>
<evidence type="ECO:0000256" key="3">
    <source>
        <dbReference type="ARBA" id="ARBA00023125"/>
    </source>
</evidence>
<feature type="domain" description="Tyr recombinase" evidence="6">
    <location>
        <begin position="205"/>
        <end position="386"/>
    </location>
</feature>
<dbReference type="InterPro" id="IPR044068">
    <property type="entry name" value="CB"/>
</dbReference>
<keyword evidence="4" id="KW-0233">DNA recombination</keyword>
<dbReference type="Pfam" id="PF22022">
    <property type="entry name" value="Phage_int_M"/>
    <property type="match status" value="1"/>
</dbReference>
<dbReference type="CDD" id="cd00801">
    <property type="entry name" value="INT_P4_C"/>
    <property type="match status" value="1"/>
</dbReference>
<dbReference type="RefSeq" id="WP_170286746.1">
    <property type="nucleotide sequence ID" value="NZ_CP045571.1"/>
</dbReference>
<dbReference type="PROSITE" id="PS51898">
    <property type="entry name" value="TYR_RECOMBINASE"/>
    <property type="match status" value="1"/>
</dbReference>
<proteinExistence type="inferred from homology"/>
<dbReference type="InterPro" id="IPR025166">
    <property type="entry name" value="Integrase_DNA_bind_dom"/>
</dbReference>